<dbReference type="RefSeq" id="XP_045283831.1">
    <property type="nucleotide sequence ID" value="XM_045435339.1"/>
</dbReference>
<organism evidence="2 3">
    <name type="scientific">Ajellomyces capsulatus (strain G186AR / H82 / ATCC MYA-2454 / RMSCC 2432)</name>
    <name type="common">Darling's disease fungus</name>
    <name type="synonym">Histoplasma capsulatum</name>
    <dbReference type="NCBI Taxonomy" id="447093"/>
    <lineage>
        <taxon>Eukaryota</taxon>
        <taxon>Fungi</taxon>
        <taxon>Dikarya</taxon>
        <taxon>Ascomycota</taxon>
        <taxon>Pezizomycotina</taxon>
        <taxon>Eurotiomycetes</taxon>
        <taxon>Eurotiomycetidae</taxon>
        <taxon>Onygenales</taxon>
        <taxon>Ajellomycetaceae</taxon>
        <taxon>Histoplasma</taxon>
    </lineage>
</organism>
<dbReference type="AlphaFoldDB" id="C0NYR0"/>
<proteinExistence type="predicted"/>
<evidence type="ECO:0000313" key="3">
    <source>
        <dbReference type="Proteomes" id="UP000001631"/>
    </source>
</evidence>
<dbReference type="EMBL" id="GG663377">
    <property type="protein sequence ID" value="EEH03350.1"/>
    <property type="molecule type" value="Genomic_DNA"/>
</dbReference>
<protein>
    <submittedName>
        <fullName evidence="2">Uncharacterized protein</fullName>
    </submittedName>
</protein>
<dbReference type="Proteomes" id="UP000001631">
    <property type="component" value="Unassembled WGS sequence"/>
</dbReference>
<dbReference type="GeneID" id="69041306"/>
<keyword evidence="3" id="KW-1185">Reference proteome</keyword>
<name>C0NYR0_AJECG</name>
<feature type="region of interest" description="Disordered" evidence="1">
    <location>
        <begin position="124"/>
        <end position="146"/>
    </location>
</feature>
<feature type="compositionally biased region" description="Gly residues" evidence="1">
    <location>
        <begin position="124"/>
        <end position="134"/>
    </location>
</feature>
<evidence type="ECO:0000256" key="1">
    <source>
        <dbReference type="SAM" id="MobiDB-lite"/>
    </source>
</evidence>
<reference evidence="2" key="1">
    <citation type="submission" date="2009-02" db="EMBL/GenBank/DDBJ databases">
        <title>The Genome Sequence of Ajellomyces capsulatus strain G186AR.</title>
        <authorList>
            <consortium name="The Broad Institute Genome Sequencing Platform"/>
            <person name="Champion M."/>
            <person name="Cuomo C."/>
            <person name="Ma L.-J."/>
            <person name="Henn M.R."/>
            <person name="Sil A."/>
            <person name="Goldman B."/>
            <person name="Young S.K."/>
            <person name="Kodira C.D."/>
            <person name="Zeng Q."/>
            <person name="Koehrsen M."/>
            <person name="Alvarado L."/>
            <person name="Berlin A."/>
            <person name="Borenstein D."/>
            <person name="Chen Z."/>
            <person name="Engels R."/>
            <person name="Freedman E."/>
            <person name="Gellesch M."/>
            <person name="Goldberg J."/>
            <person name="Griggs A."/>
            <person name="Gujja S."/>
            <person name="Heiman D."/>
            <person name="Hepburn T."/>
            <person name="Howarth C."/>
            <person name="Jen D."/>
            <person name="Larson L."/>
            <person name="Lewis B."/>
            <person name="Mehta T."/>
            <person name="Park D."/>
            <person name="Pearson M."/>
            <person name="Roberts A."/>
            <person name="Saif S."/>
            <person name="Shea T."/>
            <person name="Shenoy N."/>
            <person name="Sisk P."/>
            <person name="Stolte C."/>
            <person name="Sykes S."/>
            <person name="Walk T."/>
            <person name="White J."/>
            <person name="Yandava C."/>
            <person name="Klein B."/>
            <person name="McEwen J.G."/>
            <person name="Puccia R."/>
            <person name="Goldman G.H."/>
            <person name="Felipe M.S."/>
            <person name="Nino-Vega G."/>
            <person name="San-Blas G."/>
            <person name="Taylor J."/>
            <person name="Mendoza L."/>
            <person name="Galagan J."/>
            <person name="Nusbaum C."/>
            <person name="Birren B."/>
        </authorList>
    </citation>
    <scope>NUCLEOTIDE SEQUENCE</scope>
    <source>
        <strain evidence="2">G186AR</strain>
    </source>
</reference>
<evidence type="ECO:0000313" key="2">
    <source>
        <dbReference type="EMBL" id="EEH03350.1"/>
    </source>
</evidence>
<dbReference type="HOGENOM" id="CLU_1776921_0_0_1"/>
<sequence>MEIGRNGWGIDDWRRLYRRAEASAVMFAGEDRLISGREAQDSRERNEKRCREAKEPGTTVVVLGQPARRTARIYFSMQGVDYDGTGVDGLRRVARVARSGIVVVATVAAAEGVGGVGAAVVGGGGGGGGGGSDGGNWSRATGRSQK</sequence>
<gene>
    <name evidence="2" type="ORF">HCBG_08290</name>
</gene>
<accession>C0NYR0</accession>
<dbReference type="InParanoid" id="C0NYR0"/>